<keyword evidence="4" id="KW-1185">Reference proteome</keyword>
<dbReference type="SUPFAM" id="SSF52266">
    <property type="entry name" value="SGNH hydrolase"/>
    <property type="match status" value="1"/>
</dbReference>
<feature type="domain" description="Sialate O-acetylesterase" evidence="2">
    <location>
        <begin position="144"/>
        <end position="400"/>
    </location>
</feature>
<dbReference type="AlphaFoldDB" id="A0A1G6I770"/>
<dbReference type="PANTHER" id="PTHR22901:SF0">
    <property type="entry name" value="SIALATE O-ACETYLESTERASE"/>
    <property type="match status" value="1"/>
</dbReference>
<evidence type="ECO:0000313" key="4">
    <source>
        <dbReference type="Proteomes" id="UP000199455"/>
    </source>
</evidence>
<dbReference type="InterPro" id="IPR036514">
    <property type="entry name" value="SGNH_hydro_sf"/>
</dbReference>
<protein>
    <submittedName>
        <fullName evidence="3">Sialate O-acetylesterase</fullName>
    </submittedName>
</protein>
<evidence type="ECO:0000256" key="1">
    <source>
        <dbReference type="ARBA" id="ARBA00022801"/>
    </source>
</evidence>
<dbReference type="Gene3D" id="3.40.50.1110">
    <property type="entry name" value="SGNH hydrolase"/>
    <property type="match status" value="1"/>
</dbReference>
<organism evidence="3 4">
    <name type="scientific">Pedobacter soli</name>
    <dbReference type="NCBI Taxonomy" id="390242"/>
    <lineage>
        <taxon>Bacteria</taxon>
        <taxon>Pseudomonadati</taxon>
        <taxon>Bacteroidota</taxon>
        <taxon>Sphingobacteriia</taxon>
        <taxon>Sphingobacteriales</taxon>
        <taxon>Sphingobacteriaceae</taxon>
        <taxon>Pedobacter</taxon>
    </lineage>
</organism>
<dbReference type="Proteomes" id="UP000199455">
    <property type="component" value="Unassembled WGS sequence"/>
</dbReference>
<dbReference type="GO" id="GO:0005975">
    <property type="term" value="P:carbohydrate metabolic process"/>
    <property type="evidence" value="ECO:0007669"/>
    <property type="project" value="TreeGrafter"/>
</dbReference>
<proteinExistence type="predicted"/>
<dbReference type="GO" id="GO:0001681">
    <property type="term" value="F:sialate O-acetylesterase activity"/>
    <property type="evidence" value="ECO:0007669"/>
    <property type="project" value="InterPro"/>
</dbReference>
<reference evidence="4" key="1">
    <citation type="submission" date="2016-10" db="EMBL/GenBank/DDBJ databases">
        <authorList>
            <person name="Varghese N."/>
            <person name="Submissions S."/>
        </authorList>
    </citation>
    <scope>NUCLEOTIDE SEQUENCE [LARGE SCALE GENOMIC DNA]</scope>
    <source>
        <strain evidence="4">DSM 18609</strain>
    </source>
</reference>
<dbReference type="PANTHER" id="PTHR22901">
    <property type="entry name" value="SIALATE O-ACETYLESTERASE"/>
    <property type="match status" value="1"/>
</dbReference>
<name>A0A1G6I770_9SPHI</name>
<sequence>MRKLTVWSWELGVFPSVHPRAIVIPNLIGNLKANCIRIPVQAGIAALTIFLSFFSFSANAKILLPQILSSNMVLQRAKPINIWGFAAAGERVTVTFAGQKKETLTDKNGNWAVVLNPLKTAAQPQSMLISGSNTIELNNILVGEVWLCAGQSNMEYAMRKLAKIPKPKNEKLGFPADEVAEAKNKQIRIFLVNRKTLIKPDSIHKSWSVAEDSALRAFSAVGYFFAKELQQKLGVPVGVISSAVPGSAIEPWISEKAFADEPYFKDKKLGNNPGKFYTPMIEPLTKFKINGFLWYQGETNCFLNENITYAYKMKTLINLWRKAWDESNLSFYYVQIAPFDYSKQKSDKVLLTADTEPAFWEAQEQILRLPNTGMISTSDLNDNGGDLHPTYKWEVGRRLALWALTKTYHQKIDFSGPIYQAVTFKANQAILDFEYLNTKTSGSVTGFTLAGADGKFVPANAEIKAGKVWVSAKDVAQPKAVRYNWAENPSGNFYSNGLPALPFRTDNPLTQQFKTN</sequence>
<keyword evidence="1" id="KW-0378">Hydrolase</keyword>
<dbReference type="STRING" id="390242.SAMN04488024_10158"/>
<dbReference type="Pfam" id="PF03629">
    <property type="entry name" value="SASA"/>
    <property type="match status" value="1"/>
</dbReference>
<dbReference type="InterPro" id="IPR005181">
    <property type="entry name" value="SASA"/>
</dbReference>
<evidence type="ECO:0000313" key="3">
    <source>
        <dbReference type="EMBL" id="SDC02389.1"/>
    </source>
</evidence>
<gene>
    <name evidence="3" type="ORF">SAMN04488024_10158</name>
</gene>
<dbReference type="InterPro" id="IPR039329">
    <property type="entry name" value="SIAE"/>
</dbReference>
<evidence type="ECO:0000259" key="2">
    <source>
        <dbReference type="Pfam" id="PF03629"/>
    </source>
</evidence>
<dbReference type="EMBL" id="FMZH01000001">
    <property type="protein sequence ID" value="SDC02389.1"/>
    <property type="molecule type" value="Genomic_DNA"/>
</dbReference>
<accession>A0A1G6I770</accession>